<dbReference type="GO" id="GO:0000124">
    <property type="term" value="C:SAGA complex"/>
    <property type="evidence" value="ECO:0007669"/>
    <property type="project" value="EnsemblFungi"/>
</dbReference>
<dbReference type="AlphaFoldDB" id="A0A0C7MXD7"/>
<protein>
    <submittedName>
        <fullName evidence="6">LALA0S05e04214g1_1</fullName>
    </submittedName>
</protein>
<dbReference type="InterPro" id="IPR009072">
    <property type="entry name" value="Histone-fold"/>
</dbReference>
<dbReference type="RefSeq" id="XP_022628600.1">
    <property type="nucleotide sequence ID" value="XM_022772258.1"/>
</dbReference>
<evidence type="ECO:0000256" key="1">
    <source>
        <dbReference type="ARBA" id="ARBA00004123"/>
    </source>
</evidence>
<name>A0A0C7MXD7_9SACH</name>
<dbReference type="HOGENOM" id="CLU_068315_3_1_1"/>
<dbReference type="SUPFAM" id="SSF47113">
    <property type="entry name" value="Histone-fold"/>
    <property type="match status" value="1"/>
</dbReference>
<evidence type="ECO:0000256" key="2">
    <source>
        <dbReference type="ARBA" id="ARBA00007646"/>
    </source>
</evidence>
<dbReference type="Proteomes" id="UP000054304">
    <property type="component" value="Unassembled WGS sequence"/>
</dbReference>
<comment type="subcellular location">
    <subcellularLocation>
        <location evidence="1">Nucleus</location>
    </subcellularLocation>
</comment>
<dbReference type="GO" id="GO:0046695">
    <property type="term" value="C:SLIK (SAGA-like) complex"/>
    <property type="evidence" value="ECO:0007669"/>
    <property type="project" value="EnsemblFungi"/>
</dbReference>
<dbReference type="GO" id="GO:0003713">
    <property type="term" value="F:transcription coactivator activity"/>
    <property type="evidence" value="ECO:0007669"/>
    <property type="project" value="TreeGrafter"/>
</dbReference>
<keyword evidence="3" id="KW-0805">Transcription regulation</keyword>
<dbReference type="FunFam" id="1.10.20.10:FF:000064">
    <property type="entry name" value="Transcription initiation factor TFIID subunit 9"/>
    <property type="match status" value="1"/>
</dbReference>
<dbReference type="OrthoDB" id="341924at2759"/>
<dbReference type="GO" id="GO:0046982">
    <property type="term" value="F:protein heterodimerization activity"/>
    <property type="evidence" value="ECO:0007669"/>
    <property type="project" value="InterPro"/>
</dbReference>
<sequence>MTEEAQNEVPRDVRLLHLLLASQAIQQYEDQVPLQLMDFAHRYTRGVLKDAMVYGDYASNDTNTELSVEDVRLAIAARTHYQFKPTAPKELLLQLAAERNKKPLPQVVNMWGTRLPPEKYCLTSKEWRLDEEVDENGNKIGS</sequence>
<keyword evidence="7" id="KW-1185">Reference proteome</keyword>
<dbReference type="STRING" id="1245769.A0A0C7MXD7"/>
<dbReference type="InterPro" id="IPR003162">
    <property type="entry name" value="TFIID-31"/>
</dbReference>
<keyword evidence="4" id="KW-0804">Transcription</keyword>
<organism evidence="6 7">
    <name type="scientific">Lachancea lanzarotensis</name>
    <dbReference type="NCBI Taxonomy" id="1245769"/>
    <lineage>
        <taxon>Eukaryota</taxon>
        <taxon>Fungi</taxon>
        <taxon>Dikarya</taxon>
        <taxon>Ascomycota</taxon>
        <taxon>Saccharomycotina</taxon>
        <taxon>Saccharomycetes</taxon>
        <taxon>Saccharomycetales</taxon>
        <taxon>Saccharomycetaceae</taxon>
        <taxon>Lachancea</taxon>
    </lineage>
</organism>
<evidence type="ECO:0000313" key="6">
    <source>
        <dbReference type="EMBL" id="CEP62374.1"/>
    </source>
</evidence>
<dbReference type="PANTHER" id="PTHR48068">
    <property type="entry name" value="TAF9 RNA POLYMERASE II, TATA BOX-BINDING PROTEIN (TBP)-ASSOCIATED FACTOR"/>
    <property type="match status" value="1"/>
</dbReference>
<dbReference type="GO" id="GO:0006325">
    <property type="term" value="P:chromatin organization"/>
    <property type="evidence" value="ECO:0007669"/>
    <property type="project" value="EnsemblFungi"/>
</dbReference>
<comment type="similarity">
    <text evidence="2">Belongs to the TAF9 family.</text>
</comment>
<evidence type="ECO:0000256" key="4">
    <source>
        <dbReference type="ARBA" id="ARBA00023163"/>
    </source>
</evidence>
<dbReference type="GO" id="GO:0016251">
    <property type="term" value="F:RNA polymerase II general transcription initiation factor activity"/>
    <property type="evidence" value="ECO:0007669"/>
    <property type="project" value="TreeGrafter"/>
</dbReference>
<dbReference type="EMBL" id="LN736364">
    <property type="protein sequence ID" value="CEP62374.1"/>
    <property type="molecule type" value="Genomic_DNA"/>
</dbReference>
<dbReference type="CDD" id="cd07979">
    <property type="entry name" value="HFD_TAF9"/>
    <property type="match status" value="1"/>
</dbReference>
<reference evidence="6 7" key="1">
    <citation type="submission" date="2014-12" db="EMBL/GenBank/DDBJ databases">
        <authorList>
            <person name="Neuveglise Cecile"/>
        </authorList>
    </citation>
    <scope>NUCLEOTIDE SEQUENCE [LARGE SCALE GENOMIC DNA]</scope>
    <source>
        <strain evidence="6 7">CBS 12615</strain>
    </source>
</reference>
<dbReference type="GO" id="GO:0045944">
    <property type="term" value="P:positive regulation of transcription by RNA polymerase II"/>
    <property type="evidence" value="ECO:0007669"/>
    <property type="project" value="EnsemblFungi"/>
</dbReference>
<dbReference type="Pfam" id="PF02291">
    <property type="entry name" value="TFIID-31kDa"/>
    <property type="match status" value="1"/>
</dbReference>
<gene>
    <name evidence="6" type="ORF">LALA0_S05e04214g</name>
</gene>
<dbReference type="GO" id="GO:0003682">
    <property type="term" value="F:chromatin binding"/>
    <property type="evidence" value="ECO:0007669"/>
    <property type="project" value="EnsemblFungi"/>
</dbReference>
<dbReference type="Gene3D" id="1.10.20.10">
    <property type="entry name" value="Histone, subunit A"/>
    <property type="match status" value="1"/>
</dbReference>
<dbReference type="GO" id="GO:0051123">
    <property type="term" value="P:RNA polymerase II preinitiation complex assembly"/>
    <property type="evidence" value="ECO:0007669"/>
    <property type="project" value="EnsemblFungi"/>
</dbReference>
<evidence type="ECO:0000256" key="5">
    <source>
        <dbReference type="ARBA" id="ARBA00023242"/>
    </source>
</evidence>
<dbReference type="PANTHER" id="PTHR48068:SF4">
    <property type="entry name" value="TATA-BOX BINDING PROTEIN ASSOCIATED FACTOR 9"/>
    <property type="match status" value="1"/>
</dbReference>
<dbReference type="GeneID" id="34685842"/>
<dbReference type="GO" id="GO:0042802">
    <property type="term" value="F:identical protein binding"/>
    <property type="evidence" value="ECO:0007669"/>
    <property type="project" value="EnsemblFungi"/>
</dbReference>
<keyword evidence="5" id="KW-0539">Nucleus</keyword>
<dbReference type="GO" id="GO:0005669">
    <property type="term" value="C:transcription factor TFIID complex"/>
    <property type="evidence" value="ECO:0007669"/>
    <property type="project" value="EnsemblFungi"/>
</dbReference>
<proteinExistence type="inferred from homology"/>
<evidence type="ECO:0000256" key="3">
    <source>
        <dbReference type="ARBA" id="ARBA00023015"/>
    </source>
</evidence>
<dbReference type="InterPro" id="IPR051431">
    <property type="entry name" value="TFIID_subunit_9"/>
</dbReference>
<accession>A0A0C7MXD7</accession>
<evidence type="ECO:0000313" key="7">
    <source>
        <dbReference type="Proteomes" id="UP000054304"/>
    </source>
</evidence>